<keyword evidence="4 8" id="KW-1133">Transmembrane helix</keyword>
<evidence type="ECO:0000256" key="5">
    <source>
        <dbReference type="ARBA" id="ARBA00023136"/>
    </source>
</evidence>
<dbReference type="InterPro" id="IPR000109">
    <property type="entry name" value="POT_fam"/>
</dbReference>
<evidence type="ECO:0000256" key="3">
    <source>
        <dbReference type="ARBA" id="ARBA00022692"/>
    </source>
</evidence>
<feature type="transmembrane region" description="Helical" evidence="8">
    <location>
        <begin position="371"/>
        <end position="391"/>
    </location>
</feature>
<proteinExistence type="inferred from homology"/>
<evidence type="ECO:0000256" key="4">
    <source>
        <dbReference type="ARBA" id="ARBA00022989"/>
    </source>
</evidence>
<keyword evidence="3 8" id="KW-0812">Transmembrane</keyword>
<feature type="compositionally biased region" description="Basic and acidic residues" evidence="7">
    <location>
        <begin position="1"/>
        <end position="12"/>
    </location>
</feature>
<dbReference type="SUPFAM" id="SSF103473">
    <property type="entry name" value="MFS general substrate transporter"/>
    <property type="match status" value="1"/>
</dbReference>
<comment type="subcellular location">
    <subcellularLocation>
        <location evidence="1">Membrane</location>
        <topology evidence="1">Multi-pass membrane protein</topology>
    </subcellularLocation>
</comment>
<name>A0AAW2PWR5_SESRA</name>
<feature type="transmembrane region" description="Helical" evidence="8">
    <location>
        <begin position="403"/>
        <end position="424"/>
    </location>
</feature>
<feature type="transmembrane region" description="Helical" evidence="8">
    <location>
        <begin position="196"/>
        <end position="218"/>
    </location>
</feature>
<dbReference type="PANTHER" id="PTHR11654">
    <property type="entry name" value="OLIGOPEPTIDE TRANSPORTER-RELATED"/>
    <property type="match status" value="1"/>
</dbReference>
<dbReference type="EMBL" id="JACGWJ010000016">
    <property type="protein sequence ID" value="KAL0359949.1"/>
    <property type="molecule type" value="Genomic_DNA"/>
</dbReference>
<feature type="region of interest" description="Disordered" evidence="7">
    <location>
        <begin position="1"/>
        <end position="30"/>
    </location>
</feature>
<evidence type="ECO:0000256" key="7">
    <source>
        <dbReference type="SAM" id="MobiDB-lite"/>
    </source>
</evidence>
<sequence>MDREERGEDSKGSSDQSLQTSVDWRGRPCKPNRHGGMTAALFILGLQAFEMMAIAGVGNNLITYVFNEMHFPLSKSANTVTNFVGTVFLLSLFGGFLSDSYLGSFWTMLIFGFLELSGFILLSIQAHVAELRPPKCSMGSPTGGCEEAKGYKAWIFYGALYLVALGSGCLKPNIISHGADQFPKHDSKQSKKLSTFFNSAYFAFCTGELLALTLLVWVQTHSGMDVGFGVSAAAMAVGLICLISGSLIYRNSPPRGSIFTPIAQVFVAAISKRKQICPSNSEMLHRAEILDTQNPSGTISNNVTLIHTEKFSVSQVEQVKILVSVVPIFACTIIFNTISAQLQTFSVQQGTSMNTNLTPNFRIPPASLQSIPYMMLIFVVPLYETAFVPLARRITGNDSGITPLQRVGIGLFIATFSMVSAAIIEHKRRNSALKLNERLSIFWIAPQFLIFGLSEMFTAVGLIEFFYKTINTRDAVVPDSHDLLFVFIWILSELPFGFFGEQGDFKQLGRWLAE</sequence>
<feature type="transmembrane region" description="Helical" evidence="8">
    <location>
        <begin position="77"/>
        <end position="98"/>
    </location>
</feature>
<evidence type="ECO:0000256" key="2">
    <source>
        <dbReference type="ARBA" id="ARBA00005982"/>
    </source>
</evidence>
<dbReference type="GO" id="GO:0022857">
    <property type="term" value="F:transmembrane transporter activity"/>
    <property type="evidence" value="ECO:0007669"/>
    <property type="project" value="InterPro"/>
</dbReference>
<protein>
    <submittedName>
        <fullName evidence="9">Protein NRT1/ PTR FAMILY 4.4</fullName>
    </submittedName>
</protein>
<keyword evidence="5 8" id="KW-0472">Membrane</keyword>
<dbReference type="GO" id="GO:0016020">
    <property type="term" value="C:membrane"/>
    <property type="evidence" value="ECO:0007669"/>
    <property type="project" value="UniProtKB-SubCell"/>
</dbReference>
<dbReference type="InterPro" id="IPR036259">
    <property type="entry name" value="MFS_trans_sf"/>
</dbReference>
<comment type="caution">
    <text evidence="9">The sequence shown here is derived from an EMBL/GenBank/DDBJ whole genome shotgun (WGS) entry which is preliminary data.</text>
</comment>
<reference evidence="9" key="2">
    <citation type="journal article" date="2024" name="Plant">
        <title>Genomic evolution and insights into agronomic trait innovations of Sesamum species.</title>
        <authorList>
            <person name="Miao H."/>
            <person name="Wang L."/>
            <person name="Qu L."/>
            <person name="Liu H."/>
            <person name="Sun Y."/>
            <person name="Le M."/>
            <person name="Wang Q."/>
            <person name="Wei S."/>
            <person name="Zheng Y."/>
            <person name="Lin W."/>
            <person name="Duan Y."/>
            <person name="Cao H."/>
            <person name="Xiong S."/>
            <person name="Wang X."/>
            <person name="Wei L."/>
            <person name="Li C."/>
            <person name="Ma Q."/>
            <person name="Ju M."/>
            <person name="Zhao R."/>
            <person name="Li G."/>
            <person name="Mu C."/>
            <person name="Tian Q."/>
            <person name="Mei H."/>
            <person name="Zhang T."/>
            <person name="Gao T."/>
            <person name="Zhang H."/>
        </authorList>
    </citation>
    <scope>NUCLEOTIDE SEQUENCE</scope>
    <source>
        <strain evidence="9">G02</strain>
    </source>
</reference>
<feature type="transmembrane region" description="Helical" evidence="8">
    <location>
        <begin position="35"/>
        <end position="57"/>
    </location>
</feature>
<evidence type="ECO:0000256" key="8">
    <source>
        <dbReference type="SAM" id="Phobius"/>
    </source>
</evidence>
<evidence type="ECO:0000313" key="9">
    <source>
        <dbReference type="EMBL" id="KAL0359949.1"/>
    </source>
</evidence>
<accession>A0AAW2PWR5</accession>
<comment type="similarity">
    <text evidence="2">Belongs to the major facilitator superfamily. Proton-dependent oligopeptide transporter (POT/PTR) (TC 2.A.17) family.</text>
</comment>
<comment type="similarity">
    <text evidence="6">Belongs to the major facilitator superfamily. Phosphate:H(+) symporter (TC 2.A.1.9) family.</text>
</comment>
<evidence type="ECO:0000256" key="1">
    <source>
        <dbReference type="ARBA" id="ARBA00004141"/>
    </source>
</evidence>
<dbReference type="AlphaFoldDB" id="A0AAW2PWR5"/>
<feature type="transmembrane region" description="Helical" evidence="8">
    <location>
        <begin position="444"/>
        <end position="463"/>
    </location>
</feature>
<feature type="transmembrane region" description="Helical" evidence="8">
    <location>
        <begin position="230"/>
        <end position="249"/>
    </location>
</feature>
<feature type="compositionally biased region" description="Polar residues" evidence="7">
    <location>
        <begin position="13"/>
        <end position="22"/>
    </location>
</feature>
<dbReference type="Gene3D" id="1.20.1250.20">
    <property type="entry name" value="MFS general substrate transporter like domains"/>
    <property type="match status" value="1"/>
</dbReference>
<feature type="transmembrane region" description="Helical" evidence="8">
    <location>
        <begin position="105"/>
        <end position="124"/>
    </location>
</feature>
<reference evidence="9" key="1">
    <citation type="submission" date="2020-06" db="EMBL/GenBank/DDBJ databases">
        <authorList>
            <person name="Li T."/>
            <person name="Hu X."/>
            <person name="Zhang T."/>
            <person name="Song X."/>
            <person name="Zhang H."/>
            <person name="Dai N."/>
            <person name="Sheng W."/>
            <person name="Hou X."/>
            <person name="Wei L."/>
        </authorList>
    </citation>
    <scope>NUCLEOTIDE SEQUENCE</scope>
    <source>
        <strain evidence="9">G02</strain>
        <tissue evidence="9">Leaf</tissue>
    </source>
</reference>
<feature type="transmembrane region" description="Helical" evidence="8">
    <location>
        <begin position="154"/>
        <end position="175"/>
    </location>
</feature>
<gene>
    <name evidence="9" type="ORF">Sradi_3679400</name>
</gene>
<feature type="transmembrane region" description="Helical" evidence="8">
    <location>
        <begin position="483"/>
        <end position="500"/>
    </location>
</feature>
<organism evidence="9">
    <name type="scientific">Sesamum radiatum</name>
    <name type="common">Black benniseed</name>
    <dbReference type="NCBI Taxonomy" id="300843"/>
    <lineage>
        <taxon>Eukaryota</taxon>
        <taxon>Viridiplantae</taxon>
        <taxon>Streptophyta</taxon>
        <taxon>Embryophyta</taxon>
        <taxon>Tracheophyta</taxon>
        <taxon>Spermatophyta</taxon>
        <taxon>Magnoliopsida</taxon>
        <taxon>eudicotyledons</taxon>
        <taxon>Gunneridae</taxon>
        <taxon>Pentapetalae</taxon>
        <taxon>asterids</taxon>
        <taxon>lamiids</taxon>
        <taxon>Lamiales</taxon>
        <taxon>Pedaliaceae</taxon>
        <taxon>Sesamum</taxon>
    </lineage>
</organism>
<dbReference type="Pfam" id="PF00854">
    <property type="entry name" value="PTR2"/>
    <property type="match status" value="1"/>
</dbReference>
<evidence type="ECO:0000256" key="6">
    <source>
        <dbReference type="ARBA" id="ARBA00044504"/>
    </source>
</evidence>